<evidence type="ECO:0000313" key="3">
    <source>
        <dbReference type="Proteomes" id="UP000646827"/>
    </source>
</evidence>
<reference evidence="2 3" key="1">
    <citation type="submission" date="2020-12" db="EMBL/GenBank/DDBJ databases">
        <title>Metabolic potential, ecology and presence of endohyphal bacteria is reflected in genomic diversity of Mucoromycotina.</title>
        <authorList>
            <person name="Muszewska A."/>
            <person name="Okrasinska A."/>
            <person name="Steczkiewicz K."/>
            <person name="Drgas O."/>
            <person name="Orlowska M."/>
            <person name="Perlinska-Lenart U."/>
            <person name="Aleksandrzak-Piekarczyk T."/>
            <person name="Szatraj K."/>
            <person name="Zielenkiewicz U."/>
            <person name="Pilsyk S."/>
            <person name="Malc E."/>
            <person name="Mieczkowski P."/>
            <person name="Kruszewska J.S."/>
            <person name="Biernat P."/>
            <person name="Pawlowska J."/>
        </authorList>
    </citation>
    <scope>NUCLEOTIDE SEQUENCE [LARGE SCALE GENOMIC DNA]</scope>
    <source>
        <strain evidence="2 3">CBS 142.35</strain>
    </source>
</reference>
<evidence type="ECO:0000313" key="2">
    <source>
        <dbReference type="EMBL" id="KAG2226792.1"/>
    </source>
</evidence>
<dbReference type="SMART" id="SM00338">
    <property type="entry name" value="BRLZ"/>
    <property type="match status" value="1"/>
</dbReference>
<dbReference type="PROSITE" id="PS00036">
    <property type="entry name" value="BZIP_BASIC"/>
    <property type="match status" value="1"/>
</dbReference>
<keyword evidence="3" id="KW-1185">Reference proteome</keyword>
<evidence type="ECO:0000259" key="1">
    <source>
        <dbReference type="PROSITE" id="PS50217"/>
    </source>
</evidence>
<sequence>MSISTLLYDESDCSNCHSNNHHDRLKCIKETTSSMQWISLPQNYPDLPIELRPSRSCETKATIELPSISLLDEKAYKRRSETSLSYSDNNIAEGDYDRQERRERNKMASAKYRAKRNQETANMRKTVEILKKQNNYLQQQLNEAYSDRSRMCAQLDRLQEYIFNHKKIGSVDSLPQSPQLHKDHHAIKSNIEEEQQYPGFNA</sequence>
<dbReference type="Proteomes" id="UP000646827">
    <property type="component" value="Unassembled WGS sequence"/>
</dbReference>
<dbReference type="InterPro" id="IPR046347">
    <property type="entry name" value="bZIP_sf"/>
</dbReference>
<dbReference type="Pfam" id="PF07716">
    <property type="entry name" value="bZIP_2"/>
    <property type="match status" value="1"/>
</dbReference>
<protein>
    <recommendedName>
        <fullName evidence="1">BZIP domain-containing protein</fullName>
    </recommendedName>
</protein>
<gene>
    <name evidence="2" type="ORF">INT45_005757</name>
</gene>
<organism evidence="2 3">
    <name type="scientific">Circinella minor</name>
    <dbReference type="NCBI Taxonomy" id="1195481"/>
    <lineage>
        <taxon>Eukaryota</taxon>
        <taxon>Fungi</taxon>
        <taxon>Fungi incertae sedis</taxon>
        <taxon>Mucoromycota</taxon>
        <taxon>Mucoromycotina</taxon>
        <taxon>Mucoromycetes</taxon>
        <taxon>Mucorales</taxon>
        <taxon>Lichtheimiaceae</taxon>
        <taxon>Circinella</taxon>
    </lineage>
</organism>
<dbReference type="SUPFAM" id="SSF57959">
    <property type="entry name" value="Leucine zipper domain"/>
    <property type="match status" value="1"/>
</dbReference>
<dbReference type="OrthoDB" id="2255733at2759"/>
<dbReference type="AlphaFoldDB" id="A0A8H7VPQ5"/>
<dbReference type="Gene3D" id="1.20.5.170">
    <property type="match status" value="1"/>
</dbReference>
<name>A0A8H7VPQ5_9FUNG</name>
<proteinExistence type="predicted"/>
<dbReference type="PROSITE" id="PS50217">
    <property type="entry name" value="BZIP"/>
    <property type="match status" value="1"/>
</dbReference>
<feature type="domain" description="BZIP" evidence="1">
    <location>
        <begin position="95"/>
        <end position="158"/>
    </location>
</feature>
<dbReference type="InterPro" id="IPR004827">
    <property type="entry name" value="bZIP"/>
</dbReference>
<dbReference type="GO" id="GO:0003700">
    <property type="term" value="F:DNA-binding transcription factor activity"/>
    <property type="evidence" value="ECO:0007669"/>
    <property type="project" value="InterPro"/>
</dbReference>
<comment type="caution">
    <text evidence="2">The sequence shown here is derived from an EMBL/GenBank/DDBJ whole genome shotgun (WGS) entry which is preliminary data.</text>
</comment>
<dbReference type="EMBL" id="JAEPRB010000013">
    <property type="protein sequence ID" value="KAG2226792.1"/>
    <property type="molecule type" value="Genomic_DNA"/>
</dbReference>
<accession>A0A8H7VPQ5</accession>